<evidence type="ECO:0000313" key="1">
    <source>
        <dbReference type="EMBL" id="OBZ65885.1"/>
    </source>
</evidence>
<evidence type="ECO:0000313" key="2">
    <source>
        <dbReference type="Proteomes" id="UP000092993"/>
    </source>
</evidence>
<keyword evidence="2" id="KW-1185">Reference proteome</keyword>
<gene>
    <name evidence="1" type="ORF">A0H81_14179</name>
</gene>
<reference evidence="1 2" key="1">
    <citation type="submission" date="2016-03" db="EMBL/GenBank/DDBJ databases">
        <title>Whole genome sequencing of Grifola frondosa 9006-11.</title>
        <authorList>
            <person name="Min B."/>
            <person name="Park H."/>
            <person name="Kim J.-G."/>
            <person name="Cho H."/>
            <person name="Oh Y.-L."/>
            <person name="Kong W.-S."/>
            <person name="Choi I.-G."/>
        </authorList>
    </citation>
    <scope>NUCLEOTIDE SEQUENCE [LARGE SCALE GENOMIC DNA]</scope>
    <source>
        <strain evidence="1 2">9006-11</strain>
    </source>
</reference>
<dbReference type="EMBL" id="LUGG01000038">
    <property type="protein sequence ID" value="OBZ65885.1"/>
    <property type="molecule type" value="Genomic_DNA"/>
</dbReference>
<dbReference type="AlphaFoldDB" id="A0A1C7LM77"/>
<proteinExistence type="predicted"/>
<organism evidence="1 2">
    <name type="scientific">Grifola frondosa</name>
    <name type="common">Maitake</name>
    <name type="synonym">Polyporus frondosus</name>
    <dbReference type="NCBI Taxonomy" id="5627"/>
    <lineage>
        <taxon>Eukaryota</taxon>
        <taxon>Fungi</taxon>
        <taxon>Dikarya</taxon>
        <taxon>Basidiomycota</taxon>
        <taxon>Agaricomycotina</taxon>
        <taxon>Agaricomycetes</taxon>
        <taxon>Polyporales</taxon>
        <taxon>Grifolaceae</taxon>
        <taxon>Grifola</taxon>
    </lineage>
</organism>
<name>A0A1C7LM77_GRIFR</name>
<comment type="caution">
    <text evidence="1">The sequence shown here is derived from an EMBL/GenBank/DDBJ whole genome shotgun (WGS) entry which is preliminary data.</text>
</comment>
<protein>
    <submittedName>
        <fullName evidence="1">Uncharacterized protein</fullName>
    </submittedName>
</protein>
<accession>A0A1C7LM77</accession>
<sequence length="63" mass="7116">MAKRKVRVDKEWAGRCAEVRVVRTGLCRAINHEHGRSALQIAARQHGVPCQVRRRGADAARAW</sequence>
<dbReference type="Proteomes" id="UP000092993">
    <property type="component" value="Unassembled WGS sequence"/>
</dbReference>